<keyword evidence="2" id="KW-0677">Repeat</keyword>
<proteinExistence type="predicted"/>
<dbReference type="Gene3D" id="2.130.10.10">
    <property type="entry name" value="YVTN repeat-like/Quinoprotein amine dehydrogenase"/>
    <property type="match status" value="1"/>
</dbReference>
<feature type="repeat" description="WD" evidence="3">
    <location>
        <begin position="97"/>
        <end position="138"/>
    </location>
</feature>
<dbReference type="InterPro" id="IPR019775">
    <property type="entry name" value="WD40_repeat_CS"/>
</dbReference>
<accession>A0AAV8YTQ8</accession>
<dbReference type="InterPro" id="IPR036322">
    <property type="entry name" value="WD40_repeat_dom_sf"/>
</dbReference>
<dbReference type="Proteomes" id="UP001162162">
    <property type="component" value="Unassembled WGS sequence"/>
</dbReference>
<evidence type="ECO:0000256" key="1">
    <source>
        <dbReference type="ARBA" id="ARBA00022574"/>
    </source>
</evidence>
<dbReference type="InterPro" id="IPR015943">
    <property type="entry name" value="WD40/YVTN_repeat-like_dom_sf"/>
</dbReference>
<keyword evidence="5" id="KW-1185">Reference proteome</keyword>
<dbReference type="PROSITE" id="PS00678">
    <property type="entry name" value="WD_REPEATS_1"/>
    <property type="match status" value="2"/>
</dbReference>
<dbReference type="PANTHER" id="PTHR19857:SF8">
    <property type="entry name" value="ANGIO-ASSOCIATED MIGRATORY CELL PROTEIN"/>
    <property type="match status" value="1"/>
</dbReference>
<evidence type="ECO:0000313" key="5">
    <source>
        <dbReference type="Proteomes" id="UP001162162"/>
    </source>
</evidence>
<dbReference type="InterPro" id="IPR051179">
    <property type="entry name" value="WD_repeat_multifunction"/>
</dbReference>
<evidence type="ECO:0000256" key="2">
    <source>
        <dbReference type="ARBA" id="ARBA00022737"/>
    </source>
</evidence>
<feature type="repeat" description="WD" evidence="3">
    <location>
        <begin position="55"/>
        <end position="96"/>
    </location>
</feature>
<organism evidence="4 5">
    <name type="scientific">Aromia moschata</name>
    <dbReference type="NCBI Taxonomy" id="1265417"/>
    <lineage>
        <taxon>Eukaryota</taxon>
        <taxon>Metazoa</taxon>
        <taxon>Ecdysozoa</taxon>
        <taxon>Arthropoda</taxon>
        <taxon>Hexapoda</taxon>
        <taxon>Insecta</taxon>
        <taxon>Pterygota</taxon>
        <taxon>Neoptera</taxon>
        <taxon>Endopterygota</taxon>
        <taxon>Coleoptera</taxon>
        <taxon>Polyphaga</taxon>
        <taxon>Cucujiformia</taxon>
        <taxon>Chrysomeloidea</taxon>
        <taxon>Cerambycidae</taxon>
        <taxon>Cerambycinae</taxon>
        <taxon>Callichromatini</taxon>
        <taxon>Aromia</taxon>
    </lineage>
</organism>
<protein>
    <recommendedName>
        <fullName evidence="6">Angio-associated migratory cell protein</fullName>
    </recommendedName>
</protein>
<evidence type="ECO:0000256" key="3">
    <source>
        <dbReference type="PROSITE-ProRule" id="PRU00221"/>
    </source>
</evidence>
<dbReference type="EMBL" id="JAPWTK010000048">
    <property type="protein sequence ID" value="KAJ8954389.1"/>
    <property type="molecule type" value="Genomic_DNA"/>
</dbReference>
<sequence length="345" mass="38265">MDEFDLPDDLEDVEVIYSEDEDQEDNIEDMLDEFTIDENGDEIEIEIIDQAVVTFTKHKKSVFCSDLSKDQELALTGGEDDVAYLWNVNSGEVVLECTGHKDSVTEVGFNHDNQYITTADMSGMIQVWSVTNKKLVWCFEGDDMVWLTWHHMANVLFSGCHSGDIYVWQIPQGNCKVLASPNNSPSSCGKILPNGKQLLAGYEDGLLRLWNIKETNTEWNNTEGSTVTSIDVNADGTLGIAAPASMIFKVLDGKSIATLLPDDEKEIESALFDSKLGIVATGSLAGQLCVWDLGKHVLRHQAKIECAVTVLKWGTNGKIFVGGTDGAVYVCDVKKWDTFRDFNWS</sequence>
<keyword evidence="1 3" id="KW-0853">WD repeat</keyword>
<name>A0AAV8YTQ8_9CUCU</name>
<dbReference type="SMART" id="SM00320">
    <property type="entry name" value="WD40"/>
    <property type="match status" value="6"/>
</dbReference>
<dbReference type="AlphaFoldDB" id="A0AAV8YTQ8"/>
<comment type="caution">
    <text evidence="4">The sequence shown here is derived from an EMBL/GenBank/DDBJ whole genome shotgun (WGS) entry which is preliminary data.</text>
</comment>
<gene>
    <name evidence="4" type="ORF">NQ318_011062</name>
</gene>
<dbReference type="PROSITE" id="PS50294">
    <property type="entry name" value="WD_REPEATS_REGION"/>
    <property type="match status" value="2"/>
</dbReference>
<evidence type="ECO:0000313" key="4">
    <source>
        <dbReference type="EMBL" id="KAJ8954389.1"/>
    </source>
</evidence>
<reference evidence="4" key="1">
    <citation type="journal article" date="2023" name="Insect Mol. Biol.">
        <title>Genome sequencing provides insights into the evolution of gene families encoding plant cell wall-degrading enzymes in longhorned beetles.</title>
        <authorList>
            <person name="Shin N.R."/>
            <person name="Okamura Y."/>
            <person name="Kirsch R."/>
            <person name="Pauchet Y."/>
        </authorList>
    </citation>
    <scope>NUCLEOTIDE SEQUENCE</scope>
    <source>
        <strain evidence="4">AMC_N1</strain>
    </source>
</reference>
<evidence type="ECO:0008006" key="6">
    <source>
        <dbReference type="Google" id="ProtNLM"/>
    </source>
</evidence>
<dbReference type="PROSITE" id="PS50082">
    <property type="entry name" value="WD_REPEATS_2"/>
    <property type="match status" value="3"/>
</dbReference>
<dbReference type="InterPro" id="IPR001680">
    <property type="entry name" value="WD40_rpt"/>
</dbReference>
<dbReference type="PANTHER" id="PTHR19857">
    <property type="entry name" value="MITOCHONDRIAL DIVISION PROTEIN 1-RELATED"/>
    <property type="match status" value="1"/>
</dbReference>
<dbReference type="SUPFAM" id="SSF50978">
    <property type="entry name" value="WD40 repeat-like"/>
    <property type="match status" value="1"/>
</dbReference>
<feature type="repeat" description="WD" evidence="3">
    <location>
        <begin position="193"/>
        <end position="220"/>
    </location>
</feature>
<dbReference type="Pfam" id="PF00400">
    <property type="entry name" value="WD40"/>
    <property type="match status" value="3"/>
</dbReference>